<reference evidence="2" key="2">
    <citation type="submission" date="2019-10" db="EMBL/GenBank/DDBJ databases">
        <title>A de novo genome assembly of a pear dwarfing rootstock.</title>
        <authorList>
            <person name="Wang F."/>
            <person name="Wang J."/>
            <person name="Li S."/>
            <person name="Zhang Y."/>
            <person name="Fang M."/>
            <person name="Ma L."/>
            <person name="Zhao Y."/>
            <person name="Jiang S."/>
        </authorList>
    </citation>
    <scope>NUCLEOTIDE SEQUENCE [LARGE SCALE GENOMIC DNA]</scope>
</reference>
<gene>
    <name evidence="1" type="ORF">D8674_025192</name>
</gene>
<evidence type="ECO:0000313" key="2">
    <source>
        <dbReference type="Proteomes" id="UP000327157"/>
    </source>
</evidence>
<reference evidence="1 2" key="3">
    <citation type="submission" date="2019-11" db="EMBL/GenBank/DDBJ databases">
        <title>A de novo genome assembly of a pear dwarfing rootstock.</title>
        <authorList>
            <person name="Wang F."/>
            <person name="Wang J."/>
            <person name="Li S."/>
            <person name="Zhang Y."/>
            <person name="Fang M."/>
            <person name="Ma L."/>
            <person name="Zhao Y."/>
            <person name="Jiang S."/>
        </authorList>
    </citation>
    <scope>NUCLEOTIDE SEQUENCE [LARGE SCALE GENOMIC DNA]</scope>
    <source>
        <strain evidence="1">S2</strain>
        <tissue evidence="1">Leaf</tissue>
    </source>
</reference>
<dbReference type="EMBL" id="SMOL01000231">
    <property type="protein sequence ID" value="KAB2623010.1"/>
    <property type="molecule type" value="Genomic_DNA"/>
</dbReference>
<name>A0A5N5HC36_9ROSA</name>
<evidence type="ECO:0000313" key="1">
    <source>
        <dbReference type="EMBL" id="KAB2623010.1"/>
    </source>
</evidence>
<dbReference type="Proteomes" id="UP000327157">
    <property type="component" value="Chromosome 4"/>
</dbReference>
<proteinExistence type="predicted"/>
<accession>A0A5N5HC36</accession>
<dbReference type="AlphaFoldDB" id="A0A5N5HC36"/>
<reference evidence="1 2" key="1">
    <citation type="submission" date="2019-09" db="EMBL/GenBank/DDBJ databases">
        <authorList>
            <person name="Ou C."/>
        </authorList>
    </citation>
    <scope>NUCLEOTIDE SEQUENCE [LARGE SCALE GENOMIC DNA]</scope>
    <source>
        <strain evidence="1">S2</strain>
        <tissue evidence="1">Leaf</tissue>
    </source>
</reference>
<keyword evidence="2" id="KW-1185">Reference proteome</keyword>
<sequence>MPTLDRGPWRKCLHNAHYVSCEILVVTDIATFEVEVRRMVKVNAPEPIHFFVSLGLMYKQKRKVATLKQYHACFCISEAALRALRLRGSPSL</sequence>
<protein>
    <submittedName>
        <fullName evidence="1">Uncharacterized protein</fullName>
    </submittedName>
</protein>
<organism evidence="1 2">
    <name type="scientific">Pyrus ussuriensis x Pyrus communis</name>
    <dbReference type="NCBI Taxonomy" id="2448454"/>
    <lineage>
        <taxon>Eukaryota</taxon>
        <taxon>Viridiplantae</taxon>
        <taxon>Streptophyta</taxon>
        <taxon>Embryophyta</taxon>
        <taxon>Tracheophyta</taxon>
        <taxon>Spermatophyta</taxon>
        <taxon>Magnoliopsida</taxon>
        <taxon>eudicotyledons</taxon>
        <taxon>Gunneridae</taxon>
        <taxon>Pentapetalae</taxon>
        <taxon>rosids</taxon>
        <taxon>fabids</taxon>
        <taxon>Rosales</taxon>
        <taxon>Rosaceae</taxon>
        <taxon>Amygdaloideae</taxon>
        <taxon>Maleae</taxon>
        <taxon>Pyrus</taxon>
    </lineage>
</organism>
<comment type="caution">
    <text evidence="1">The sequence shown here is derived from an EMBL/GenBank/DDBJ whole genome shotgun (WGS) entry which is preliminary data.</text>
</comment>